<gene>
    <name evidence="1" type="ORF">PsorP6_005864</name>
</gene>
<reference evidence="1 2" key="1">
    <citation type="journal article" date="2022" name="bioRxiv">
        <title>The genome of the oomycete Peronosclerospora sorghi, a cosmopolitan pathogen of maize and sorghum, is inflated with dispersed pseudogenes.</title>
        <authorList>
            <person name="Fletcher K."/>
            <person name="Martin F."/>
            <person name="Isakeit T."/>
            <person name="Cavanaugh K."/>
            <person name="Magill C."/>
            <person name="Michelmore R."/>
        </authorList>
    </citation>
    <scope>NUCLEOTIDE SEQUENCE [LARGE SCALE GENOMIC DNA]</scope>
    <source>
        <strain evidence="1">P6</strain>
    </source>
</reference>
<evidence type="ECO:0000313" key="2">
    <source>
        <dbReference type="Proteomes" id="UP001163321"/>
    </source>
</evidence>
<dbReference type="EMBL" id="CM047583">
    <property type="protein sequence ID" value="KAI9913323.1"/>
    <property type="molecule type" value="Genomic_DNA"/>
</dbReference>
<evidence type="ECO:0000313" key="1">
    <source>
        <dbReference type="EMBL" id="KAI9913323.1"/>
    </source>
</evidence>
<comment type="caution">
    <text evidence="1">The sequence shown here is derived from an EMBL/GenBank/DDBJ whole genome shotgun (WGS) entry which is preliminary data.</text>
</comment>
<proteinExistence type="predicted"/>
<organism evidence="1 2">
    <name type="scientific">Peronosclerospora sorghi</name>
    <dbReference type="NCBI Taxonomy" id="230839"/>
    <lineage>
        <taxon>Eukaryota</taxon>
        <taxon>Sar</taxon>
        <taxon>Stramenopiles</taxon>
        <taxon>Oomycota</taxon>
        <taxon>Peronosporomycetes</taxon>
        <taxon>Peronosporales</taxon>
        <taxon>Peronosporaceae</taxon>
        <taxon>Peronosclerospora</taxon>
    </lineage>
</organism>
<protein>
    <submittedName>
        <fullName evidence="1">Uncharacterized protein</fullName>
    </submittedName>
</protein>
<dbReference type="Proteomes" id="UP001163321">
    <property type="component" value="Chromosome 4"/>
</dbReference>
<name>A0ACC0W5U1_9STRA</name>
<sequence length="868" mass="95679">MARSKEQWRAQQQALHSKSHERNVHSNKRSDLDPRDFRTSAPLPSSSLRHFGPKTGASRSSSSLSAAQAQTTITIDLSQTQRPSSHSVIEVIDLTLDDEEDEEEDEPMETRVAQLPESTSTAVSSVDPDTSMLDQLQRTKHEETPLVRQGEATRAEMSVPLAEDVESDVDEEWPVLPTASRSTMPSMSVNDKDESRKNDKVTLDDKQDGITLVQNDEVEPNKLPQLSPPLLDVSDNKMETEVSEKLLHEATTEVATRLSPTPDQVDSLEDGEIFEEREIPIATMQLTKTVDNCRHVTVHSVDEREARTYLRTKKQKKRGKKKTKRKLDAMQMMHVLPGELHPEFERTARQRPFVDAQQYSHETMRKIPRSDPLSAHQSMFRDPPPAPFRTRAIFQQPHMTPQRLYPSPAPLYGDSQILRVNRQGSTEMFKGGTEPLLHTMSSLPIQGGFKYRHLSISSSPSMSNAPGFSLQRSVSSSSWPSPSRGNSINSGVVKERSESQEYELDSLRAAALRTKAMRSQKVVGSANQSVKVVQQSTFPPSSEPAPSDQEENKSKSAEIDELRLEILRSMEKKRNQVNDKSSDTPLPPNANVSEVAAVMLSDGNRGDKANSCSAPHADLNVTKGLSNITLSDPSANANIQCLGVRKETEVTSNQKQTDGRTCVELAANSKQTEHLEKPSEPTPEFRPLTACSQSLVIQLNSEDFLPRKNGDDTQPKAPLSSSLQNAIEEMRRKIAEREKEQTNRSLLSAATGFPKESSSSSSNHLGLKERAPSGHTVLTAGVSVSVAESVEDLSARNELETELSAQIGINLGKTMNEQVSSLPSESRGCVAVESAAGPSLELGSRSVTLGVSKTYDTHILYPPLTGEQ</sequence>
<keyword evidence="2" id="KW-1185">Reference proteome</keyword>
<accession>A0ACC0W5U1</accession>